<organism evidence="2 3">
    <name type="scientific">Sphingobium rhizovicinum</name>
    <dbReference type="NCBI Taxonomy" id="432308"/>
    <lineage>
        <taxon>Bacteria</taxon>
        <taxon>Pseudomonadati</taxon>
        <taxon>Pseudomonadota</taxon>
        <taxon>Alphaproteobacteria</taxon>
        <taxon>Sphingomonadales</taxon>
        <taxon>Sphingomonadaceae</taxon>
        <taxon>Sphingobium</taxon>
    </lineage>
</organism>
<dbReference type="InterPro" id="IPR050523">
    <property type="entry name" value="AKR_Detox_Biosynth"/>
</dbReference>
<dbReference type="Proteomes" id="UP001595681">
    <property type="component" value="Unassembled WGS sequence"/>
</dbReference>
<keyword evidence="3" id="KW-1185">Reference proteome</keyword>
<evidence type="ECO:0000313" key="2">
    <source>
        <dbReference type="EMBL" id="MFC3443334.1"/>
    </source>
</evidence>
<gene>
    <name evidence="2" type="ORF">ACFOKF_19450</name>
</gene>
<dbReference type="PANTHER" id="PTHR43364">
    <property type="entry name" value="NADH-SPECIFIC METHYLGLYOXAL REDUCTASE-RELATED"/>
    <property type="match status" value="1"/>
</dbReference>
<dbReference type="InterPro" id="IPR036812">
    <property type="entry name" value="NAD(P)_OxRdtase_dom_sf"/>
</dbReference>
<dbReference type="Pfam" id="PF00248">
    <property type="entry name" value="Aldo_ket_red"/>
    <property type="match status" value="1"/>
</dbReference>
<dbReference type="SUPFAM" id="SSF51430">
    <property type="entry name" value="NAD(P)-linked oxidoreductase"/>
    <property type="match status" value="1"/>
</dbReference>
<dbReference type="Gene3D" id="3.20.20.100">
    <property type="entry name" value="NADP-dependent oxidoreductase domain"/>
    <property type="match status" value="1"/>
</dbReference>
<dbReference type="PANTHER" id="PTHR43364:SF6">
    <property type="entry name" value="OXIDOREDUCTASE-RELATED"/>
    <property type="match status" value="1"/>
</dbReference>
<evidence type="ECO:0000313" key="3">
    <source>
        <dbReference type="Proteomes" id="UP001595681"/>
    </source>
</evidence>
<dbReference type="InterPro" id="IPR023210">
    <property type="entry name" value="NADP_OxRdtase_dom"/>
</dbReference>
<proteinExistence type="predicted"/>
<feature type="domain" description="NADP-dependent oxidoreductase" evidence="1">
    <location>
        <begin position="18"/>
        <end position="313"/>
    </location>
</feature>
<accession>A0ABV7NLN7</accession>
<reference evidence="3" key="1">
    <citation type="journal article" date="2019" name="Int. J. Syst. Evol. Microbiol.">
        <title>The Global Catalogue of Microorganisms (GCM) 10K type strain sequencing project: providing services to taxonomists for standard genome sequencing and annotation.</title>
        <authorList>
            <consortium name="The Broad Institute Genomics Platform"/>
            <consortium name="The Broad Institute Genome Sequencing Center for Infectious Disease"/>
            <person name="Wu L."/>
            <person name="Ma J."/>
        </authorList>
    </citation>
    <scope>NUCLEOTIDE SEQUENCE [LARGE SCALE GENOMIC DNA]</scope>
    <source>
        <strain evidence="3">CCM 7491</strain>
    </source>
</reference>
<evidence type="ECO:0000259" key="1">
    <source>
        <dbReference type="Pfam" id="PF00248"/>
    </source>
</evidence>
<protein>
    <submittedName>
        <fullName evidence="2">Aldo/keto reductase</fullName>
    </submittedName>
</protein>
<name>A0ABV7NLN7_9SPHN</name>
<dbReference type="EMBL" id="JBHRVU010000005">
    <property type="protein sequence ID" value="MFC3443334.1"/>
    <property type="molecule type" value="Genomic_DNA"/>
</dbReference>
<comment type="caution">
    <text evidence="2">The sequence shown here is derived from an EMBL/GenBank/DDBJ whole genome shotgun (WGS) entry which is preliminary data.</text>
</comment>
<sequence length="316" mass="33716">MTIGKIAWTIGDRPALPLMLGGNVFGWTADRAASFAVLDRFADAGGTLIDTADYYAAWAPGHEGGESEQMIGQWLKASGRRNAMTIATKVGLLEGPAGNGLSAARIAEAAEASLRRLGTDVIDIYFAHIDDRSVPLEETLAAFDALVRQGKVRMLAASNFTADRLAEALRIADANGFHRFQMIQPKYNLAIRDTYEGSLERLALAEDLAVVPFYGLGGGYLTGKYRKATDIIGTPRETWLRPYVEGGGPAILAAMDAVAADTGLSLPDIAMAWVRDKPGILAPIASATSVGQVDALIAGAHIVLPPEHRRRLDMAI</sequence>
<dbReference type="RefSeq" id="WP_380798040.1">
    <property type="nucleotide sequence ID" value="NZ_JBHRVU010000005.1"/>
</dbReference>